<dbReference type="GeneID" id="24095287"/>
<dbReference type="AlphaFoldDB" id="J4I916"/>
<feature type="compositionally biased region" description="Acidic residues" evidence="1">
    <location>
        <begin position="339"/>
        <end position="389"/>
    </location>
</feature>
<feature type="compositionally biased region" description="Basic and acidic residues" evidence="1">
    <location>
        <begin position="294"/>
        <end position="305"/>
    </location>
</feature>
<evidence type="ECO:0000313" key="2">
    <source>
        <dbReference type="EMBL" id="CCM00376.1"/>
    </source>
</evidence>
<feature type="region of interest" description="Disordered" evidence="1">
    <location>
        <begin position="724"/>
        <end position="751"/>
    </location>
</feature>
<dbReference type="OrthoDB" id="3259498at2759"/>
<evidence type="ECO:0000256" key="1">
    <source>
        <dbReference type="SAM" id="MobiDB-lite"/>
    </source>
</evidence>
<feature type="region of interest" description="Disordered" evidence="1">
    <location>
        <begin position="39"/>
        <end position="69"/>
    </location>
</feature>
<keyword evidence="3" id="KW-1185">Reference proteome</keyword>
<dbReference type="HOGENOM" id="CLU_009140_0_0_1"/>
<dbReference type="RefSeq" id="XP_012179659.1">
    <property type="nucleotide sequence ID" value="XM_012324269.1"/>
</dbReference>
<feature type="region of interest" description="Disordered" evidence="1">
    <location>
        <begin position="91"/>
        <end position="116"/>
    </location>
</feature>
<reference evidence="2 3" key="1">
    <citation type="journal article" date="2012" name="Appl. Environ. Microbiol.">
        <title>Short-read sequencing for genomic analysis of the brown rot fungus Fibroporia radiculosa.</title>
        <authorList>
            <person name="Tang J.D."/>
            <person name="Perkins A.D."/>
            <person name="Sonstegard T.S."/>
            <person name="Schroeder S.G."/>
            <person name="Burgess S.C."/>
            <person name="Diehl S.V."/>
        </authorList>
    </citation>
    <scope>NUCLEOTIDE SEQUENCE [LARGE SCALE GENOMIC DNA]</scope>
    <source>
        <strain evidence="2 3">TFFH 294</strain>
    </source>
</reference>
<dbReference type="EMBL" id="HE796980">
    <property type="protein sequence ID" value="CCM00376.1"/>
    <property type="molecule type" value="Genomic_DNA"/>
</dbReference>
<name>J4I916_9APHY</name>
<feature type="compositionally biased region" description="Basic residues" evidence="1">
    <location>
        <begin position="913"/>
        <end position="942"/>
    </location>
</feature>
<feature type="region of interest" description="Disordered" evidence="1">
    <location>
        <begin position="1"/>
        <end position="24"/>
    </location>
</feature>
<feature type="compositionally biased region" description="Polar residues" evidence="1">
    <location>
        <begin position="97"/>
        <end position="110"/>
    </location>
</feature>
<sequence>MSPSHSHIVGAVIGANPLSPEDDDDDICPVCESECTCQNRANPAQNSRHTDVAPLFPSTSSSHDSVAYPPTEATAGVQSLKIKLTLPPNLKFRKQNGSRQSNVLASQSRPSLIPSLPESFDLPTTGSDPSRANAHRLALGILDPVVPKRRGRPPKVIVAARETGNAVLQASHKTAVVGGAESVYARDPGSSGDVPTYAHGLGKGKNVSKYNPPRKSVALAKQKPRGKTTTGRKTLAVANGKNILKAFPSGNLSDDSVSGRFPTFISAASTPSHTSSSESSDSDLSSLDSEIEEETRLLVHGERGKAYVRKHSTNSLAEKKRQPGSGDWDMQSRMTTSNSEEDVDVGIDSSSAEENEASEGTDDQVSEDDDLDADTEGGGLDDIDPDNEETSSRIGVTFGDGAASWSDDDDESFDADLFFANLDGSSDSDSSPALRAHDPFDFISDMEFSASLSADEEDALLLMDIDPTVQVRRGNGELEFGLELDSLSFGLDGQYLFAGSSPQSLFDLGFGFHHANTDLEMQVETQESSEAFSDGTEAINEVLLEETDGETTEDELVDSDGLPNRLAMMIFRWPHTVSTINPLSTVSSTTSLSPQAPPDASESVRIALASYSAQQGPPTTPTAADILAGKIPLDDFEDVEMDKSVGDAQRRRRSSGPVMGEFVAGSENAQPSAVINGRGPCIPSPFPRSKVRQRSSFHEVECSDTSADAVRALVSYAVEIYPNPSDFQVEPPSESVLSSTQSSDENLPHSHLLPPAEVIDLDDVLDSSILDPEAMSHDLDDQPYESLELTPSATPSAHIHSLSRWDRIPMATFRRTRETAIGSAVEGSTSDTGLSVYGGIGSLMGTTMLTPSKAHDKKSSSARKRSKAKTSNMLMLPNELLPLRDGDQTPRPTSPRQPFKSSKKEARREKAMMKRKMMTKPVQHRHQPPYRAHHHHPNHKTRASSSAQRMGNFAGSSSSPSFCL</sequence>
<feature type="compositionally biased region" description="Basic and acidic residues" evidence="1">
    <location>
        <begin position="902"/>
        <end position="912"/>
    </location>
</feature>
<feature type="compositionally biased region" description="Polar residues" evidence="1">
    <location>
        <begin position="943"/>
        <end position="964"/>
    </location>
</feature>
<gene>
    <name evidence="2" type="ORF">FIBRA_02406</name>
</gene>
<feature type="compositionally biased region" description="Polar residues" evidence="1">
    <location>
        <begin position="735"/>
        <end position="745"/>
    </location>
</feature>
<feature type="region of interest" description="Disordered" evidence="1">
    <location>
        <begin position="848"/>
        <end position="964"/>
    </location>
</feature>
<feature type="region of interest" description="Disordered" evidence="1">
    <location>
        <begin position="201"/>
        <end position="232"/>
    </location>
</feature>
<accession>J4I916</accession>
<protein>
    <submittedName>
        <fullName evidence="2">Uncharacterized protein</fullName>
    </submittedName>
</protein>
<feature type="compositionally biased region" description="Low complexity" evidence="1">
    <location>
        <begin position="267"/>
        <end position="288"/>
    </location>
</feature>
<dbReference type="Proteomes" id="UP000006352">
    <property type="component" value="Unassembled WGS sequence"/>
</dbReference>
<evidence type="ECO:0000313" key="3">
    <source>
        <dbReference type="Proteomes" id="UP000006352"/>
    </source>
</evidence>
<dbReference type="InParanoid" id="J4I916"/>
<organism evidence="2 3">
    <name type="scientific">Fibroporia radiculosa</name>
    <dbReference type="NCBI Taxonomy" id="599839"/>
    <lineage>
        <taxon>Eukaryota</taxon>
        <taxon>Fungi</taxon>
        <taxon>Dikarya</taxon>
        <taxon>Basidiomycota</taxon>
        <taxon>Agaricomycotina</taxon>
        <taxon>Agaricomycetes</taxon>
        <taxon>Polyporales</taxon>
        <taxon>Fibroporiaceae</taxon>
        <taxon>Fibroporia</taxon>
    </lineage>
</organism>
<feature type="region of interest" description="Disordered" evidence="1">
    <location>
        <begin position="267"/>
        <end position="398"/>
    </location>
</feature>
<feature type="compositionally biased region" description="Polar residues" evidence="1">
    <location>
        <begin position="890"/>
        <end position="900"/>
    </location>
</feature>
<dbReference type="STRING" id="599839.J4I916"/>
<proteinExistence type="predicted"/>
<feature type="compositionally biased region" description="Low complexity" evidence="1">
    <location>
        <begin position="869"/>
        <end position="881"/>
    </location>
</feature>